<name>A0A6G3U2Z5_9ACTN</name>
<feature type="region of interest" description="Disordered" evidence="1">
    <location>
        <begin position="1"/>
        <end position="28"/>
    </location>
</feature>
<feature type="non-terminal residue" evidence="2">
    <location>
        <position position="69"/>
    </location>
</feature>
<evidence type="ECO:0000313" key="2">
    <source>
        <dbReference type="EMBL" id="NEC80648.1"/>
    </source>
</evidence>
<gene>
    <name evidence="2" type="ORF">G3I38_15765</name>
</gene>
<accession>A0A6G3U2Z5</accession>
<dbReference type="AlphaFoldDB" id="A0A6G3U2Z5"/>
<dbReference type="EMBL" id="JAAGMU010000831">
    <property type="protein sequence ID" value="NEC80648.1"/>
    <property type="molecule type" value="Genomic_DNA"/>
</dbReference>
<proteinExistence type="predicted"/>
<sequence length="69" mass="7217">MADEQNGWLDRETAERLLNGEPSAAADPVVREQAERLAAALGALADPPPPPGRELPGEAAALAAFRTAR</sequence>
<evidence type="ECO:0008006" key="3">
    <source>
        <dbReference type="Google" id="ProtNLM"/>
    </source>
</evidence>
<protein>
    <recommendedName>
        <fullName evidence="3">Extensin</fullName>
    </recommendedName>
</protein>
<organism evidence="2">
    <name type="scientific">Streptomyces sp. SID7958</name>
    <dbReference type="NCBI Taxonomy" id="2706093"/>
    <lineage>
        <taxon>Bacteria</taxon>
        <taxon>Bacillati</taxon>
        <taxon>Actinomycetota</taxon>
        <taxon>Actinomycetes</taxon>
        <taxon>Kitasatosporales</taxon>
        <taxon>Streptomycetaceae</taxon>
        <taxon>Streptomyces</taxon>
    </lineage>
</organism>
<comment type="caution">
    <text evidence="2">The sequence shown here is derived from an EMBL/GenBank/DDBJ whole genome shotgun (WGS) entry which is preliminary data.</text>
</comment>
<evidence type="ECO:0000256" key="1">
    <source>
        <dbReference type="SAM" id="MobiDB-lite"/>
    </source>
</evidence>
<reference evidence="2" key="1">
    <citation type="submission" date="2020-01" db="EMBL/GenBank/DDBJ databases">
        <title>Insect and environment-associated Actinomycetes.</title>
        <authorList>
            <person name="Currrie C."/>
            <person name="Chevrette M."/>
            <person name="Carlson C."/>
            <person name="Stubbendieck R."/>
            <person name="Wendt-Pienkowski E."/>
        </authorList>
    </citation>
    <scope>NUCLEOTIDE SEQUENCE</scope>
    <source>
        <strain evidence="2">SID7958</strain>
    </source>
</reference>